<comment type="caution">
    <text evidence="1">The sequence shown here is derived from an EMBL/GenBank/DDBJ whole genome shotgun (WGS) entry which is preliminary data.</text>
</comment>
<accession>A0ABS2U3Q0</accession>
<protein>
    <submittedName>
        <fullName evidence="1">Uncharacterized protein</fullName>
    </submittedName>
</protein>
<keyword evidence="2" id="KW-1185">Reference proteome</keyword>
<proteinExistence type="predicted"/>
<organism evidence="1 2">
    <name type="scientific">Actinacidiphila acididurans</name>
    <dbReference type="NCBI Taxonomy" id="2784346"/>
    <lineage>
        <taxon>Bacteria</taxon>
        <taxon>Bacillati</taxon>
        <taxon>Actinomycetota</taxon>
        <taxon>Actinomycetes</taxon>
        <taxon>Kitasatosporales</taxon>
        <taxon>Streptomycetaceae</taxon>
        <taxon>Actinacidiphila</taxon>
    </lineage>
</organism>
<evidence type="ECO:0000313" key="1">
    <source>
        <dbReference type="EMBL" id="MBM9510219.1"/>
    </source>
</evidence>
<dbReference type="Proteomes" id="UP000749040">
    <property type="component" value="Unassembled WGS sequence"/>
</dbReference>
<name>A0ABS2U3Q0_9ACTN</name>
<dbReference type="RefSeq" id="WP_205363979.1">
    <property type="nucleotide sequence ID" value="NZ_JADKYB010000033.1"/>
</dbReference>
<gene>
    <name evidence="1" type="ORF">ITX44_37815</name>
</gene>
<evidence type="ECO:0000313" key="2">
    <source>
        <dbReference type="Proteomes" id="UP000749040"/>
    </source>
</evidence>
<sequence>MHVWKDLDTTVAGRLAAASDGERAVFCAAAAQRLMLAHEALPADERRPFTLGLRPLLEAVWDGALGDAAAFDSIKRGLGTYYLGPYCHNEGPDGPDDADEHAAAAVLHAAEAYMHGCHDFALFVSGHAIEAATELPPQDEDFADDPEEARAEELRRQLRDLDLIATEAPTLRRARFGLTPATTTRLAGVLREPLSRIDDLSQ</sequence>
<dbReference type="EMBL" id="JADKYB010000033">
    <property type="protein sequence ID" value="MBM9510219.1"/>
    <property type="molecule type" value="Genomic_DNA"/>
</dbReference>
<reference evidence="1 2" key="1">
    <citation type="submission" date="2021-01" db="EMBL/GenBank/DDBJ databases">
        <title>Streptomyces acididurans sp. nov., isolated from a peat swamp forest soil.</title>
        <authorList>
            <person name="Chantavorakit T."/>
            <person name="Duangmal K."/>
        </authorList>
    </citation>
    <scope>NUCLEOTIDE SEQUENCE [LARGE SCALE GENOMIC DNA]</scope>
    <source>
        <strain evidence="1 2">KK5PA1</strain>
    </source>
</reference>